<evidence type="ECO:0000256" key="4">
    <source>
        <dbReference type="ARBA" id="ARBA00023159"/>
    </source>
</evidence>
<dbReference type="EMBL" id="CP003255">
    <property type="protein sequence ID" value="AGA58849.1"/>
    <property type="molecule type" value="Genomic_DNA"/>
</dbReference>
<evidence type="ECO:0000259" key="6">
    <source>
        <dbReference type="PROSITE" id="PS51094"/>
    </source>
</evidence>
<keyword evidence="2" id="KW-0677">Repeat</keyword>
<dbReference type="PROSITE" id="PS51094">
    <property type="entry name" value="PTS_EIIA_TYPE_2"/>
    <property type="match status" value="1"/>
</dbReference>
<dbReference type="RefSeq" id="WP_015255589.1">
    <property type="nucleotide sequence ID" value="NC_019897.1"/>
</dbReference>
<dbReference type="Gene3D" id="3.40.930.10">
    <property type="entry name" value="Mannitol-specific EII, Chain A"/>
    <property type="match status" value="1"/>
</dbReference>
<name>L0EGU6_THECK</name>
<dbReference type="InterPro" id="IPR036634">
    <property type="entry name" value="PRD_sf"/>
</dbReference>
<dbReference type="SUPFAM" id="SSF46785">
    <property type="entry name" value="Winged helix' DNA-binding domain"/>
    <property type="match status" value="1"/>
</dbReference>
<dbReference type="Gene3D" id="1.10.10.10">
    <property type="entry name" value="Winged helix-like DNA-binding domain superfamily/Winged helix DNA-binding domain"/>
    <property type="match status" value="2"/>
</dbReference>
<dbReference type="SUPFAM" id="SSF63520">
    <property type="entry name" value="PTS-regulatory domain, PRD"/>
    <property type="match status" value="2"/>
</dbReference>
<evidence type="ECO:0000313" key="9">
    <source>
        <dbReference type="EMBL" id="AGA58849.1"/>
    </source>
</evidence>
<dbReference type="PANTHER" id="PTHR30185:SF18">
    <property type="entry name" value="TRANSCRIPTIONAL REGULATOR MTLR"/>
    <property type="match status" value="1"/>
</dbReference>
<dbReference type="InterPro" id="IPR050661">
    <property type="entry name" value="BglG_antiterminators"/>
</dbReference>
<protein>
    <submittedName>
        <fullName evidence="9">Transcriptional antiterminator</fullName>
    </submittedName>
</protein>
<feature type="domain" description="PTS EIIB type-2" evidence="7">
    <location>
        <begin position="426"/>
        <end position="517"/>
    </location>
</feature>
<gene>
    <name evidence="9" type="ordered locus">Theco_2760</name>
</gene>
<keyword evidence="5" id="KW-0804">Transcription</keyword>
<dbReference type="GO" id="GO:0006355">
    <property type="term" value="P:regulation of DNA-templated transcription"/>
    <property type="evidence" value="ECO:0007669"/>
    <property type="project" value="InterPro"/>
</dbReference>
<evidence type="ECO:0000259" key="8">
    <source>
        <dbReference type="PROSITE" id="PS51372"/>
    </source>
</evidence>
<dbReference type="SUPFAM" id="SSF55804">
    <property type="entry name" value="Phoshotransferase/anion transport protein"/>
    <property type="match status" value="1"/>
</dbReference>
<evidence type="ECO:0000256" key="3">
    <source>
        <dbReference type="ARBA" id="ARBA00023015"/>
    </source>
</evidence>
<dbReference type="InterPro" id="IPR007737">
    <property type="entry name" value="Mga_HTH"/>
</dbReference>
<keyword evidence="3" id="KW-0805">Transcription regulation</keyword>
<dbReference type="SUPFAM" id="SSF52794">
    <property type="entry name" value="PTS system IIB component-like"/>
    <property type="match status" value="1"/>
</dbReference>
<dbReference type="HOGENOM" id="CLU_013442_2_0_9"/>
<dbReference type="GO" id="GO:0008982">
    <property type="term" value="F:protein-N(PI)-phosphohistidine-sugar phosphotransferase activity"/>
    <property type="evidence" value="ECO:0007669"/>
    <property type="project" value="InterPro"/>
</dbReference>
<dbReference type="Pfam" id="PF00359">
    <property type="entry name" value="PTS_EIIA_2"/>
    <property type="match status" value="1"/>
</dbReference>
<dbReference type="Pfam" id="PF05043">
    <property type="entry name" value="Mga"/>
    <property type="match status" value="2"/>
</dbReference>
<evidence type="ECO:0000313" key="10">
    <source>
        <dbReference type="Proteomes" id="UP000010795"/>
    </source>
</evidence>
<dbReference type="eggNOG" id="COG1762">
    <property type="taxonomic scope" value="Bacteria"/>
</dbReference>
<dbReference type="KEGG" id="tco:Theco_2760"/>
<evidence type="ECO:0000256" key="2">
    <source>
        <dbReference type="ARBA" id="ARBA00022737"/>
    </source>
</evidence>
<dbReference type="InterPro" id="IPR036390">
    <property type="entry name" value="WH_DNA-bd_sf"/>
</dbReference>
<reference evidence="10" key="1">
    <citation type="submission" date="2012-01" db="EMBL/GenBank/DDBJ databases">
        <title>Complete sequence of chromosome of Thermobacillus composti KWC4.</title>
        <authorList>
            <person name="Lucas S."/>
            <person name="Han J."/>
            <person name="Lapidus A."/>
            <person name="Cheng J.-F."/>
            <person name="Goodwin L."/>
            <person name="Pitluck S."/>
            <person name="Peters L."/>
            <person name="Ovchinnikova G."/>
            <person name="Teshima H."/>
            <person name="Detter J.C."/>
            <person name="Han C."/>
            <person name="Tapia R."/>
            <person name="Land M."/>
            <person name="Hauser L."/>
            <person name="Kyrpides N."/>
            <person name="Ivanova N."/>
            <person name="Pagani I."/>
            <person name="Anderson I."/>
            <person name="Woyke T."/>
        </authorList>
    </citation>
    <scope>NUCLEOTIDE SEQUENCE [LARGE SCALE GENOMIC DNA]</scope>
    <source>
        <strain evidence="10">DSM 18247 / JCM 13945 / KWC4</strain>
    </source>
</reference>
<dbReference type="PROSITE" id="PS51099">
    <property type="entry name" value="PTS_EIIB_TYPE_2"/>
    <property type="match status" value="1"/>
</dbReference>
<keyword evidence="10" id="KW-1185">Reference proteome</keyword>
<sequence length="695" mass="79371">MMNIKLTMRQVQILRYFLEHDDFTSPQPLADRLGVSLRTLQRELAELDLYLDRFGIRFRKKFGRGMKLHGDEAALAELAGQLRRQADAAPDYTAEERQAVIKHMLLSGKEPVKLYALGKALHVAESTVSYDLQKIEPWLAKYGIRLHRRPGLGVYIEGTEKQIRAALADLLYENVTQEQLMTLIYGREEARREKLRDEIRSRLLNFIDPAWLLKIEQVIQQMEQKRGYPMADNAYVGFVVHLALAAQRLKNREEITIEREILERLKATPEFGLASELADRLSEKLELAFPESEIGYITMHLLGARSNNVMSSDYDYSVLEDYTKRMISVMEQELRLELGSDDRLADNLTTHLRSAVKRIELGMPVRNPLLQHVKTEYPDIFEATRKASRCLEQALGKPVPEEEIGYLAMHFGTAILNRQETGREKYRVLLVCSSGIGTSQLLQAQIKLKLPSLHVVDTVSLMQLDDWLRDHPPVDLVLTTLPIQMEQVDAFTVSPFLTDDEIARIQERLEQIRTQKQGAHKPALDRASVARTVDRVERYGKALAGLIRNLEVVDRFEADDKQHLVDRIIAYAGENFSVSDPDLLKRDLENRERLGPLLMEPERLAMLHCRSEGIDEMAICLFRLGREVNWDIEGRPALVRTVLTMLGPLHGPKENFELASEISMSLIEEPFIRSLTHGSPGEAKEAMQFVPRTGG</sequence>
<evidence type="ECO:0000256" key="1">
    <source>
        <dbReference type="ARBA" id="ARBA00022679"/>
    </source>
</evidence>
<organism evidence="9 10">
    <name type="scientific">Thermobacillus composti (strain DSM 18247 / JCM 13945 / KWC4)</name>
    <dbReference type="NCBI Taxonomy" id="717605"/>
    <lineage>
        <taxon>Bacteria</taxon>
        <taxon>Bacillati</taxon>
        <taxon>Bacillota</taxon>
        <taxon>Bacilli</taxon>
        <taxon>Bacillales</taxon>
        <taxon>Paenibacillaceae</taxon>
        <taxon>Thermobacillus</taxon>
    </lineage>
</organism>
<dbReference type="AlphaFoldDB" id="L0EGU6"/>
<dbReference type="STRING" id="717605.Theco_2760"/>
<dbReference type="InterPro" id="IPR002178">
    <property type="entry name" value="PTS_EIIA_type-2_dom"/>
</dbReference>
<dbReference type="InterPro" id="IPR011608">
    <property type="entry name" value="PRD"/>
</dbReference>
<dbReference type="GO" id="GO:0009401">
    <property type="term" value="P:phosphoenolpyruvate-dependent sugar phosphotransferase system"/>
    <property type="evidence" value="ECO:0007669"/>
    <property type="project" value="InterPro"/>
</dbReference>
<dbReference type="Gene3D" id="1.10.1790.10">
    <property type="entry name" value="PRD domain"/>
    <property type="match status" value="2"/>
</dbReference>
<dbReference type="InterPro" id="IPR036095">
    <property type="entry name" value="PTS_EIIB-like_sf"/>
</dbReference>
<dbReference type="CDD" id="cd05568">
    <property type="entry name" value="PTS_IIB_bgl_like"/>
    <property type="match status" value="1"/>
</dbReference>
<feature type="domain" description="PRD" evidence="8">
    <location>
        <begin position="206"/>
        <end position="311"/>
    </location>
</feature>
<accession>L0EGU6</accession>
<dbReference type="InterPro" id="IPR013011">
    <property type="entry name" value="PTS_EIIB_2"/>
</dbReference>
<evidence type="ECO:0000259" key="7">
    <source>
        <dbReference type="PROSITE" id="PS51099"/>
    </source>
</evidence>
<feature type="domain" description="PRD" evidence="8">
    <location>
        <begin position="314"/>
        <end position="421"/>
    </location>
</feature>
<keyword evidence="4" id="KW-0010">Activator</keyword>
<keyword evidence="1" id="KW-0808">Transferase</keyword>
<dbReference type="InterPro" id="IPR016152">
    <property type="entry name" value="PTrfase/Anion_transptr"/>
</dbReference>
<evidence type="ECO:0000256" key="5">
    <source>
        <dbReference type="ARBA" id="ARBA00023163"/>
    </source>
</evidence>
<dbReference type="Proteomes" id="UP000010795">
    <property type="component" value="Chromosome"/>
</dbReference>
<dbReference type="eggNOG" id="COG3711">
    <property type="taxonomic scope" value="Bacteria"/>
</dbReference>
<dbReference type="InterPro" id="IPR036388">
    <property type="entry name" value="WH-like_DNA-bd_sf"/>
</dbReference>
<dbReference type="PANTHER" id="PTHR30185">
    <property type="entry name" value="CRYPTIC BETA-GLUCOSIDE BGL OPERON ANTITERMINATOR"/>
    <property type="match status" value="1"/>
</dbReference>
<dbReference type="Pfam" id="PF00874">
    <property type="entry name" value="PRD"/>
    <property type="match status" value="2"/>
</dbReference>
<dbReference type="PROSITE" id="PS51372">
    <property type="entry name" value="PRD_2"/>
    <property type="match status" value="2"/>
</dbReference>
<feature type="domain" description="PTS EIIA type-2" evidence="6">
    <location>
        <begin position="545"/>
        <end position="693"/>
    </location>
</feature>
<dbReference type="Gene3D" id="3.40.50.2300">
    <property type="match status" value="1"/>
</dbReference>
<dbReference type="OrthoDB" id="9776005at2"/>
<proteinExistence type="predicted"/>